<comment type="caution">
    <text evidence="6">The sequence shown here is derived from an EMBL/GenBank/DDBJ whole genome shotgun (WGS) entry which is preliminary data.</text>
</comment>
<organism evidence="6 7">
    <name type="scientific">Methylotenera mobilis</name>
    <dbReference type="NCBI Taxonomy" id="359408"/>
    <lineage>
        <taxon>Bacteria</taxon>
        <taxon>Pseudomonadati</taxon>
        <taxon>Pseudomonadota</taxon>
        <taxon>Betaproteobacteria</taxon>
        <taxon>Nitrosomonadales</taxon>
        <taxon>Methylophilaceae</taxon>
        <taxon>Methylotenera</taxon>
    </lineage>
</organism>
<sequence>MIDPNLIAIILGVLIGILMSITGAGGAILSLPLLMYFLHLGVKDAAPIALLAVSVAAGIAAMIGLKQGVVRYKAAALLALMGIIMAPIGVFLAQKIPSLWLQILFALVLFYVGWQAVFSAKSPRYLQDNLFQTSPTPCELNPATSRLFWTASCTQRLLLTGSAAGFISGLLGVGGGFVAMPSLLKISNLEHRMVVATSLTMTALVSLVGVISYASYTSINL</sequence>
<feature type="non-terminal residue" evidence="6">
    <location>
        <position position="221"/>
    </location>
</feature>
<feature type="transmembrane region" description="Helical" evidence="5">
    <location>
        <begin position="99"/>
        <end position="118"/>
    </location>
</feature>
<feature type="transmembrane region" description="Helical" evidence="5">
    <location>
        <begin position="71"/>
        <end position="92"/>
    </location>
</feature>
<evidence type="ECO:0000313" key="6">
    <source>
        <dbReference type="EMBL" id="HBA08941.1"/>
    </source>
</evidence>
<name>A0A351RA70_9PROT</name>
<gene>
    <name evidence="6" type="ORF">DCW48_04840</name>
</gene>
<dbReference type="PANTHER" id="PTHR43701">
    <property type="entry name" value="MEMBRANE TRANSPORTER PROTEIN MJ0441-RELATED"/>
    <property type="match status" value="1"/>
</dbReference>
<keyword evidence="5" id="KW-1003">Cell membrane</keyword>
<accession>A0A351RA70</accession>
<evidence type="ECO:0000256" key="2">
    <source>
        <dbReference type="ARBA" id="ARBA00022692"/>
    </source>
</evidence>
<evidence type="ECO:0000256" key="1">
    <source>
        <dbReference type="ARBA" id="ARBA00004141"/>
    </source>
</evidence>
<dbReference type="AlphaFoldDB" id="A0A351RA70"/>
<keyword evidence="4 5" id="KW-0472">Membrane</keyword>
<dbReference type="Proteomes" id="UP000264313">
    <property type="component" value="Unassembled WGS sequence"/>
</dbReference>
<evidence type="ECO:0000256" key="3">
    <source>
        <dbReference type="ARBA" id="ARBA00022989"/>
    </source>
</evidence>
<keyword evidence="2 5" id="KW-0812">Transmembrane</keyword>
<dbReference type="InterPro" id="IPR051598">
    <property type="entry name" value="TSUP/Inactive_protease-like"/>
</dbReference>
<dbReference type="GO" id="GO:0005886">
    <property type="term" value="C:plasma membrane"/>
    <property type="evidence" value="ECO:0007669"/>
    <property type="project" value="UniProtKB-SubCell"/>
</dbReference>
<feature type="transmembrane region" description="Helical" evidence="5">
    <location>
        <begin position="157"/>
        <end position="181"/>
    </location>
</feature>
<evidence type="ECO:0000256" key="4">
    <source>
        <dbReference type="ARBA" id="ARBA00023136"/>
    </source>
</evidence>
<feature type="transmembrane region" description="Helical" evidence="5">
    <location>
        <begin position="45"/>
        <end position="65"/>
    </location>
</feature>
<evidence type="ECO:0000313" key="7">
    <source>
        <dbReference type="Proteomes" id="UP000264313"/>
    </source>
</evidence>
<proteinExistence type="inferred from homology"/>
<comment type="subcellular location">
    <subcellularLocation>
        <location evidence="5">Cell membrane</location>
        <topology evidence="5">Multi-pass membrane protein</topology>
    </subcellularLocation>
    <subcellularLocation>
        <location evidence="1">Membrane</location>
        <topology evidence="1">Multi-pass membrane protein</topology>
    </subcellularLocation>
</comment>
<dbReference type="InterPro" id="IPR002781">
    <property type="entry name" value="TM_pro_TauE-like"/>
</dbReference>
<keyword evidence="3 5" id="KW-1133">Transmembrane helix</keyword>
<reference evidence="6 7" key="1">
    <citation type="journal article" date="2018" name="Nat. Biotechnol.">
        <title>A standardized bacterial taxonomy based on genome phylogeny substantially revises the tree of life.</title>
        <authorList>
            <person name="Parks D.H."/>
            <person name="Chuvochina M."/>
            <person name="Waite D.W."/>
            <person name="Rinke C."/>
            <person name="Skarshewski A."/>
            <person name="Chaumeil P.A."/>
            <person name="Hugenholtz P."/>
        </authorList>
    </citation>
    <scope>NUCLEOTIDE SEQUENCE [LARGE SCALE GENOMIC DNA]</scope>
    <source>
        <strain evidence="6">UBA9958</strain>
    </source>
</reference>
<dbReference type="STRING" id="1132855.GCA_000384255_01969"/>
<dbReference type="Pfam" id="PF01925">
    <property type="entry name" value="TauE"/>
    <property type="match status" value="1"/>
</dbReference>
<comment type="similarity">
    <text evidence="5">Belongs to the 4-toluene sulfonate uptake permease (TSUP) (TC 2.A.102) family.</text>
</comment>
<protein>
    <recommendedName>
        <fullName evidence="5">Probable membrane transporter protein</fullName>
    </recommendedName>
</protein>
<feature type="transmembrane region" description="Helical" evidence="5">
    <location>
        <begin position="6"/>
        <end position="38"/>
    </location>
</feature>
<dbReference type="EMBL" id="DNAA01000116">
    <property type="protein sequence ID" value="HBA08941.1"/>
    <property type="molecule type" value="Genomic_DNA"/>
</dbReference>
<evidence type="ECO:0000256" key="5">
    <source>
        <dbReference type="RuleBase" id="RU363041"/>
    </source>
</evidence>
<feature type="transmembrane region" description="Helical" evidence="5">
    <location>
        <begin position="193"/>
        <end position="216"/>
    </location>
</feature>
<dbReference type="PANTHER" id="PTHR43701:SF2">
    <property type="entry name" value="MEMBRANE TRANSPORTER PROTEIN YJNA-RELATED"/>
    <property type="match status" value="1"/>
</dbReference>